<evidence type="ECO:0000313" key="2">
    <source>
        <dbReference type="EMBL" id="KKU92827.1"/>
    </source>
</evidence>
<evidence type="ECO:0000256" key="1">
    <source>
        <dbReference type="SAM" id="Phobius"/>
    </source>
</evidence>
<name>A0A0G1UF64_9BACT</name>
<dbReference type="EMBL" id="LCPE01000025">
    <property type="protein sequence ID" value="KKU92827.1"/>
    <property type="molecule type" value="Genomic_DNA"/>
</dbReference>
<keyword evidence="1" id="KW-1133">Transmembrane helix</keyword>
<keyword evidence="1" id="KW-0472">Membrane</keyword>
<organism evidence="2 3">
    <name type="scientific">Candidatus Amesbacteria bacterium GW2011_GWC1_48_10</name>
    <dbReference type="NCBI Taxonomy" id="1618365"/>
    <lineage>
        <taxon>Bacteria</taxon>
        <taxon>Candidatus Amesiibacteriota</taxon>
    </lineage>
</organism>
<reference evidence="2 3" key="1">
    <citation type="journal article" date="2015" name="Nature">
        <title>rRNA introns, odd ribosomes, and small enigmatic genomes across a large radiation of phyla.</title>
        <authorList>
            <person name="Brown C.T."/>
            <person name="Hug L.A."/>
            <person name="Thomas B.C."/>
            <person name="Sharon I."/>
            <person name="Castelle C.J."/>
            <person name="Singh A."/>
            <person name="Wilkins M.J."/>
            <person name="Williams K.H."/>
            <person name="Banfield J.F."/>
        </authorList>
    </citation>
    <scope>NUCLEOTIDE SEQUENCE [LARGE SCALE GENOMIC DNA]</scope>
</reference>
<sequence>MTSFVNVEQMEVQTRERVTIGVLVGVIFLVLAGGIWLLIGDRKSPGGDRGKAEDVNAGLEKGDLGYQEPQTKVTVGSKAISRGTFMKAEGGKIYFTEEGVMTVLPLTEEVSLQCTDQDLEGVTEYDFEQVTKIMVVGPGELNDKVAAGEPVVVLANLEGTEYKANTVAISAEGCGKI</sequence>
<protein>
    <submittedName>
        <fullName evidence="2">Uncharacterized protein</fullName>
    </submittedName>
</protein>
<gene>
    <name evidence="2" type="ORF">UY22_C0025G0008</name>
</gene>
<feature type="transmembrane region" description="Helical" evidence="1">
    <location>
        <begin position="20"/>
        <end position="39"/>
    </location>
</feature>
<accession>A0A0G1UF64</accession>
<dbReference type="Proteomes" id="UP000034877">
    <property type="component" value="Unassembled WGS sequence"/>
</dbReference>
<comment type="caution">
    <text evidence="2">The sequence shown here is derived from an EMBL/GenBank/DDBJ whole genome shotgun (WGS) entry which is preliminary data.</text>
</comment>
<dbReference type="AlphaFoldDB" id="A0A0G1UF64"/>
<proteinExistence type="predicted"/>
<evidence type="ECO:0000313" key="3">
    <source>
        <dbReference type="Proteomes" id="UP000034877"/>
    </source>
</evidence>
<keyword evidence="1" id="KW-0812">Transmembrane</keyword>